<name>A0A5J4FZ49_9FLAO</name>
<dbReference type="PROSITE" id="PS51257">
    <property type="entry name" value="PROKAR_LIPOPROTEIN"/>
    <property type="match status" value="1"/>
</dbReference>
<organism evidence="2 3">
    <name type="scientific">Patiriisocius marinistellae</name>
    <dbReference type="NCBI Taxonomy" id="2494560"/>
    <lineage>
        <taxon>Bacteria</taxon>
        <taxon>Pseudomonadati</taxon>
        <taxon>Bacteroidota</taxon>
        <taxon>Flavobacteriia</taxon>
        <taxon>Flavobacteriales</taxon>
        <taxon>Flavobacteriaceae</taxon>
        <taxon>Patiriisocius</taxon>
    </lineage>
</organism>
<dbReference type="RefSeq" id="WP_151895292.1">
    <property type="nucleotide sequence ID" value="NZ_BKCF01000008.1"/>
</dbReference>
<reference evidence="2 3" key="1">
    <citation type="submission" date="2019-08" db="EMBL/GenBank/DDBJ databases">
        <title>Ulvibacter marinistellae sp. nov., isolated from a starfish, Patiria pectinifera.</title>
        <authorList>
            <person name="Kawano K."/>
            <person name="Ushijima N."/>
            <person name="Kihara M."/>
            <person name="Itoh H."/>
        </authorList>
    </citation>
    <scope>NUCLEOTIDE SEQUENCE [LARGE SCALE GENOMIC DNA]</scope>
    <source>
        <strain evidence="2 3">KK4</strain>
    </source>
</reference>
<sequence length="61" mass="6647">MKKVIFILAAVILTSTMTSCGTTSSIQNNETDVAGYTLKDKKQLMEQKILNTSSKKVIALP</sequence>
<protein>
    <submittedName>
        <fullName evidence="2">Uncharacterized protein</fullName>
    </submittedName>
</protein>
<keyword evidence="3" id="KW-1185">Reference proteome</keyword>
<dbReference type="AlphaFoldDB" id="A0A5J4FZ49"/>
<evidence type="ECO:0000313" key="3">
    <source>
        <dbReference type="Proteomes" id="UP000326994"/>
    </source>
</evidence>
<comment type="caution">
    <text evidence="2">The sequence shown here is derived from an EMBL/GenBank/DDBJ whole genome shotgun (WGS) entry which is preliminary data.</text>
</comment>
<dbReference type="EMBL" id="BKCF01000008">
    <property type="protein sequence ID" value="GEQ87373.1"/>
    <property type="molecule type" value="Genomic_DNA"/>
</dbReference>
<feature type="signal peptide" evidence="1">
    <location>
        <begin position="1"/>
        <end position="20"/>
    </location>
</feature>
<accession>A0A5J4FZ49</accession>
<proteinExistence type="predicted"/>
<keyword evidence="1" id="KW-0732">Signal</keyword>
<evidence type="ECO:0000313" key="2">
    <source>
        <dbReference type="EMBL" id="GEQ87373.1"/>
    </source>
</evidence>
<dbReference type="Proteomes" id="UP000326994">
    <property type="component" value="Unassembled WGS sequence"/>
</dbReference>
<feature type="chain" id="PRO_5023885649" evidence="1">
    <location>
        <begin position="21"/>
        <end position="61"/>
    </location>
</feature>
<evidence type="ECO:0000256" key="1">
    <source>
        <dbReference type="SAM" id="SignalP"/>
    </source>
</evidence>
<dbReference type="OrthoDB" id="1449071at2"/>
<gene>
    <name evidence="2" type="ORF">ULMS_28810</name>
</gene>